<proteinExistence type="predicted"/>
<evidence type="ECO:0000313" key="1">
    <source>
        <dbReference type="EMBL" id="VEP14880.1"/>
    </source>
</evidence>
<gene>
    <name evidence="1" type="ORF">H1P_2940011</name>
</gene>
<dbReference type="Proteomes" id="UP000320055">
    <property type="component" value="Unassembled WGS sequence"/>
</dbReference>
<dbReference type="EMBL" id="CAACVJ010000217">
    <property type="protein sequence ID" value="VEP14880.1"/>
    <property type="molecule type" value="Genomic_DNA"/>
</dbReference>
<name>A0A563VTV5_9CYAN</name>
<accession>A0A563VTV5</accession>
<evidence type="ECO:0000313" key="2">
    <source>
        <dbReference type="Proteomes" id="UP000320055"/>
    </source>
</evidence>
<organism evidence="1 2">
    <name type="scientific">Hyella patelloides LEGE 07179</name>
    <dbReference type="NCBI Taxonomy" id="945734"/>
    <lineage>
        <taxon>Bacteria</taxon>
        <taxon>Bacillati</taxon>
        <taxon>Cyanobacteriota</taxon>
        <taxon>Cyanophyceae</taxon>
        <taxon>Pleurocapsales</taxon>
        <taxon>Hyellaceae</taxon>
        <taxon>Hyella</taxon>
    </lineage>
</organism>
<reference evidence="1 2" key="1">
    <citation type="submission" date="2019-01" db="EMBL/GenBank/DDBJ databases">
        <authorList>
            <person name="Brito A."/>
        </authorList>
    </citation>
    <scope>NUCLEOTIDE SEQUENCE [LARGE SCALE GENOMIC DNA]</scope>
    <source>
        <strain evidence="1">1</strain>
    </source>
</reference>
<dbReference type="RefSeq" id="WP_281291243.1">
    <property type="nucleotide sequence ID" value="NZ_LR214036.1"/>
</dbReference>
<protein>
    <submittedName>
        <fullName evidence="1">Uncharacterized protein</fullName>
    </submittedName>
</protein>
<sequence length="41" mass="4715">MDYYKAGRVLAIDETDQTWEEVRIDFASPDGKIDAVIIKLE</sequence>
<dbReference type="AlphaFoldDB" id="A0A563VTV5"/>
<keyword evidence="2" id="KW-1185">Reference proteome</keyword>